<name>A0A381UVE6_9ZZZZ</name>
<dbReference type="InterPro" id="IPR004839">
    <property type="entry name" value="Aminotransferase_I/II_large"/>
</dbReference>
<dbReference type="PANTHER" id="PTHR46383">
    <property type="entry name" value="ASPARTATE AMINOTRANSFERASE"/>
    <property type="match status" value="1"/>
</dbReference>
<dbReference type="AlphaFoldDB" id="A0A381UVE6"/>
<dbReference type="EMBL" id="UINC01007223">
    <property type="protein sequence ID" value="SVA32122.1"/>
    <property type="molecule type" value="Genomic_DNA"/>
</dbReference>
<gene>
    <name evidence="7" type="ORF">METZ01_LOCUS84976</name>
</gene>
<dbReference type="Pfam" id="PF00155">
    <property type="entry name" value="Aminotran_1_2"/>
    <property type="match status" value="1"/>
</dbReference>
<evidence type="ECO:0000256" key="3">
    <source>
        <dbReference type="ARBA" id="ARBA00022576"/>
    </source>
</evidence>
<sequence length="400" mass="44023">MTIIADRLSRIKPSMTVGINIKANELRATGKNVLVLAAGEPDFDTPINIRQAAIKAMEEGQTRYVPGKGTPLLQEAIIEKFKKDNNIIYSQEEIMVGVGGKHIIYNAMLATLNPGDEVIIPAPFWVSYPDIVLLAEGQPIIVQCDEKQNFKITPSQLEGSITPKTKWLMLNSPSNPTGSVYKKEELLALGEVLLQNSHVYILTDDIYEKIIYDDNEFATLASVVPDLKNRTLTLNGVSKSYCMTGWRLGYCGAPKEIINGMNKIQSQSNSSTSSISMAASVEALSGNQDFIVDHNIQFKKRRDMVVKKLNEIEGIVCSTPPGAFYVYPSCAKLMGKKTPNGEVIDSDEKFMNFLLESEGVAGVQGEAFGLSPYFRLSYATDENTLKDACTRIARACTTLI</sequence>
<dbReference type="PANTHER" id="PTHR46383:SF1">
    <property type="entry name" value="ASPARTATE AMINOTRANSFERASE"/>
    <property type="match status" value="1"/>
</dbReference>
<dbReference type="Gene3D" id="3.40.640.10">
    <property type="entry name" value="Type I PLP-dependent aspartate aminotransferase-like (Major domain)"/>
    <property type="match status" value="1"/>
</dbReference>
<dbReference type="InterPro" id="IPR050596">
    <property type="entry name" value="AspAT/PAT-like"/>
</dbReference>
<reference evidence="7" key="1">
    <citation type="submission" date="2018-05" db="EMBL/GenBank/DDBJ databases">
        <authorList>
            <person name="Lanie J.A."/>
            <person name="Ng W.-L."/>
            <person name="Kazmierczak K.M."/>
            <person name="Andrzejewski T.M."/>
            <person name="Davidsen T.M."/>
            <person name="Wayne K.J."/>
            <person name="Tettelin H."/>
            <person name="Glass J.I."/>
            <person name="Rusch D."/>
            <person name="Podicherti R."/>
            <person name="Tsui H.-C.T."/>
            <person name="Winkler M.E."/>
        </authorList>
    </citation>
    <scope>NUCLEOTIDE SEQUENCE</scope>
</reference>
<dbReference type="CDD" id="cd00609">
    <property type="entry name" value="AAT_like"/>
    <property type="match status" value="1"/>
</dbReference>
<dbReference type="GO" id="GO:0030170">
    <property type="term" value="F:pyridoxal phosphate binding"/>
    <property type="evidence" value="ECO:0007669"/>
    <property type="project" value="InterPro"/>
</dbReference>
<evidence type="ECO:0000313" key="7">
    <source>
        <dbReference type="EMBL" id="SVA32122.1"/>
    </source>
</evidence>
<keyword evidence="3" id="KW-0032">Aminotransferase</keyword>
<protein>
    <recommendedName>
        <fullName evidence="6">Aminotransferase class I/classII large domain-containing protein</fullName>
    </recommendedName>
</protein>
<dbReference type="InterPro" id="IPR015424">
    <property type="entry name" value="PyrdxlP-dep_Trfase"/>
</dbReference>
<comment type="cofactor">
    <cofactor evidence="1">
        <name>pyridoxal 5'-phosphate</name>
        <dbReference type="ChEBI" id="CHEBI:597326"/>
    </cofactor>
</comment>
<evidence type="ECO:0000259" key="6">
    <source>
        <dbReference type="Pfam" id="PF00155"/>
    </source>
</evidence>
<dbReference type="SUPFAM" id="SSF53383">
    <property type="entry name" value="PLP-dependent transferases"/>
    <property type="match status" value="1"/>
</dbReference>
<comment type="similarity">
    <text evidence="2">Belongs to the class-I pyridoxal-phosphate-dependent aminotransferase family.</text>
</comment>
<evidence type="ECO:0000256" key="4">
    <source>
        <dbReference type="ARBA" id="ARBA00022679"/>
    </source>
</evidence>
<dbReference type="InterPro" id="IPR015422">
    <property type="entry name" value="PyrdxlP-dep_Trfase_small"/>
</dbReference>
<keyword evidence="4" id="KW-0808">Transferase</keyword>
<dbReference type="Gene3D" id="3.90.1150.10">
    <property type="entry name" value="Aspartate Aminotransferase, domain 1"/>
    <property type="match status" value="1"/>
</dbReference>
<evidence type="ECO:0000256" key="1">
    <source>
        <dbReference type="ARBA" id="ARBA00001933"/>
    </source>
</evidence>
<accession>A0A381UVE6</accession>
<evidence type="ECO:0000256" key="5">
    <source>
        <dbReference type="ARBA" id="ARBA00022898"/>
    </source>
</evidence>
<dbReference type="InterPro" id="IPR015421">
    <property type="entry name" value="PyrdxlP-dep_Trfase_major"/>
</dbReference>
<proteinExistence type="inferred from homology"/>
<dbReference type="GO" id="GO:0008483">
    <property type="term" value="F:transaminase activity"/>
    <property type="evidence" value="ECO:0007669"/>
    <property type="project" value="UniProtKB-KW"/>
</dbReference>
<evidence type="ECO:0000256" key="2">
    <source>
        <dbReference type="ARBA" id="ARBA00007441"/>
    </source>
</evidence>
<organism evidence="7">
    <name type="scientific">marine metagenome</name>
    <dbReference type="NCBI Taxonomy" id="408172"/>
    <lineage>
        <taxon>unclassified sequences</taxon>
        <taxon>metagenomes</taxon>
        <taxon>ecological metagenomes</taxon>
    </lineage>
</organism>
<feature type="domain" description="Aminotransferase class I/classII large" evidence="6">
    <location>
        <begin position="32"/>
        <end position="392"/>
    </location>
</feature>
<keyword evidence="5" id="KW-0663">Pyridoxal phosphate</keyword>
<dbReference type="GO" id="GO:0006520">
    <property type="term" value="P:amino acid metabolic process"/>
    <property type="evidence" value="ECO:0007669"/>
    <property type="project" value="InterPro"/>
</dbReference>
<dbReference type="FunFam" id="3.40.640.10:FF:000033">
    <property type="entry name" value="Aspartate aminotransferase"/>
    <property type="match status" value="1"/>
</dbReference>